<dbReference type="PANTHER" id="PTHR14845:SF0">
    <property type="entry name" value="DUF4515 DOMAIN-CONTAINING PROTEIN"/>
    <property type="match status" value="1"/>
</dbReference>
<evidence type="ECO:0000313" key="6">
    <source>
        <dbReference type="Proteomes" id="UP000215902"/>
    </source>
</evidence>
<evidence type="ECO:0000256" key="2">
    <source>
        <dbReference type="SAM" id="Coils"/>
    </source>
</evidence>
<dbReference type="EMBL" id="NIVC01000077">
    <property type="protein sequence ID" value="PAA91718.1"/>
    <property type="molecule type" value="Genomic_DNA"/>
</dbReference>
<feature type="compositionally biased region" description="Basic and acidic residues" evidence="3">
    <location>
        <begin position="33"/>
        <end position="44"/>
    </location>
</feature>
<name>A0A267H0B3_9PLAT</name>
<dbReference type="InterPro" id="IPR032777">
    <property type="entry name" value="DUF4515"/>
</dbReference>
<comment type="caution">
    <text evidence="5">The sequence shown here is derived from an EMBL/GenBank/DDBJ whole genome shotgun (WGS) entry which is preliminary data.</text>
</comment>
<dbReference type="PANTHER" id="PTHR14845">
    <property type="entry name" value="COILED-COIL DOMAIN-CONTAINING 166"/>
    <property type="match status" value="1"/>
</dbReference>
<evidence type="ECO:0000256" key="1">
    <source>
        <dbReference type="ARBA" id="ARBA00023054"/>
    </source>
</evidence>
<protein>
    <recommendedName>
        <fullName evidence="4">DUF4515 domain-containing protein</fullName>
    </recommendedName>
</protein>
<sequence>FSFQFIFLNFYSNCAYFHRKMPPKKGKKKGKSKGKDKGAKKADESVAPEGEQLQEEVVDKEQQLKEELAKVIKEVEDAKKKLSELKSENEWLQEESQRIRVESHEYMGYMEKRADKRQKALITLSDYNEHEIKVLLQQRDEMLEAYNYQKEELKQTLLSKQNELSKARDELDELAEFKKLKDEQAEMIKHLEKEAQNLRIQHSEQLQQLKAKFMREKREFQEESEQKVHQLSKEAYKEAITSLIDHSNTVKLQNRKLRKDLLHMIQQTRLLQEHKKKLEIQHDELLKEQEFSKDIRKLRNATKQLYTGEKSK</sequence>
<feature type="domain" description="DUF4515" evidence="4">
    <location>
        <begin position="104"/>
        <end position="292"/>
    </location>
</feature>
<dbReference type="OrthoDB" id="2129492at2759"/>
<keyword evidence="6" id="KW-1185">Reference proteome</keyword>
<dbReference type="AlphaFoldDB" id="A0A267H0B3"/>
<feature type="region of interest" description="Disordered" evidence="3">
    <location>
        <begin position="20"/>
        <end position="59"/>
    </location>
</feature>
<gene>
    <name evidence="5" type="ORF">BOX15_Mlig001659g4</name>
</gene>
<organism evidence="5 6">
    <name type="scientific">Macrostomum lignano</name>
    <dbReference type="NCBI Taxonomy" id="282301"/>
    <lineage>
        <taxon>Eukaryota</taxon>
        <taxon>Metazoa</taxon>
        <taxon>Spiralia</taxon>
        <taxon>Lophotrochozoa</taxon>
        <taxon>Platyhelminthes</taxon>
        <taxon>Rhabditophora</taxon>
        <taxon>Macrostomorpha</taxon>
        <taxon>Macrostomida</taxon>
        <taxon>Macrostomidae</taxon>
        <taxon>Macrostomum</taxon>
    </lineage>
</organism>
<evidence type="ECO:0000313" key="5">
    <source>
        <dbReference type="EMBL" id="PAA91718.1"/>
    </source>
</evidence>
<feature type="coiled-coil region" evidence="2">
    <location>
        <begin position="143"/>
        <end position="226"/>
    </location>
</feature>
<dbReference type="STRING" id="282301.A0A267H0B3"/>
<dbReference type="Proteomes" id="UP000215902">
    <property type="component" value="Unassembled WGS sequence"/>
</dbReference>
<keyword evidence="1 2" id="KW-0175">Coiled coil</keyword>
<proteinExistence type="predicted"/>
<feature type="non-terminal residue" evidence="5">
    <location>
        <position position="1"/>
    </location>
</feature>
<feature type="compositionally biased region" description="Basic residues" evidence="3">
    <location>
        <begin position="20"/>
        <end position="32"/>
    </location>
</feature>
<accession>A0A267H0B3</accession>
<reference evidence="5 6" key="1">
    <citation type="submission" date="2017-06" db="EMBL/GenBank/DDBJ databases">
        <title>A platform for efficient transgenesis in Macrostomum lignano, a flatworm model organism for stem cell research.</title>
        <authorList>
            <person name="Berezikov E."/>
        </authorList>
    </citation>
    <scope>NUCLEOTIDE SEQUENCE [LARGE SCALE GENOMIC DNA]</scope>
    <source>
        <strain evidence="5">DV1</strain>
        <tissue evidence="5">Whole organism</tissue>
    </source>
</reference>
<evidence type="ECO:0000256" key="3">
    <source>
        <dbReference type="SAM" id="MobiDB-lite"/>
    </source>
</evidence>
<evidence type="ECO:0000259" key="4">
    <source>
        <dbReference type="Pfam" id="PF14988"/>
    </source>
</evidence>
<dbReference type="Pfam" id="PF14988">
    <property type="entry name" value="DUF4515"/>
    <property type="match status" value="1"/>
</dbReference>